<evidence type="ECO:0000256" key="3">
    <source>
        <dbReference type="ARBA" id="ARBA00023082"/>
    </source>
</evidence>
<dbReference type="NCBIfam" id="TIGR02937">
    <property type="entry name" value="sigma70-ECF"/>
    <property type="match status" value="1"/>
</dbReference>
<dbReference type="InterPro" id="IPR014284">
    <property type="entry name" value="RNA_pol_sigma-70_dom"/>
</dbReference>
<dbReference type="SUPFAM" id="SSF88659">
    <property type="entry name" value="Sigma3 and sigma4 domains of RNA polymerase sigma factors"/>
    <property type="match status" value="1"/>
</dbReference>
<dbReference type="GO" id="GO:0006352">
    <property type="term" value="P:DNA-templated transcription initiation"/>
    <property type="evidence" value="ECO:0007669"/>
    <property type="project" value="InterPro"/>
</dbReference>
<dbReference type="AlphaFoldDB" id="A0A2A9CX28"/>
<comment type="similarity">
    <text evidence="1">Belongs to the sigma-70 factor family. ECF subfamily.</text>
</comment>
<keyword evidence="9" id="KW-1185">Reference proteome</keyword>
<feature type="domain" description="RNA polymerase sigma factor 70 region 4 type 2" evidence="7">
    <location>
        <begin position="108"/>
        <end position="160"/>
    </location>
</feature>
<dbReference type="InterPro" id="IPR007627">
    <property type="entry name" value="RNA_pol_sigma70_r2"/>
</dbReference>
<dbReference type="InterPro" id="IPR013325">
    <property type="entry name" value="RNA_pol_sigma_r2"/>
</dbReference>
<evidence type="ECO:0000256" key="5">
    <source>
        <dbReference type="ARBA" id="ARBA00023163"/>
    </source>
</evidence>
<dbReference type="Pfam" id="PF08281">
    <property type="entry name" value="Sigma70_r4_2"/>
    <property type="match status" value="1"/>
</dbReference>
<proteinExistence type="inferred from homology"/>
<accession>A0A2A9CX28</accession>
<dbReference type="InterPro" id="IPR036388">
    <property type="entry name" value="WH-like_DNA-bd_sf"/>
</dbReference>
<dbReference type="Pfam" id="PF04542">
    <property type="entry name" value="Sigma70_r2"/>
    <property type="match status" value="1"/>
</dbReference>
<dbReference type="CDD" id="cd06171">
    <property type="entry name" value="Sigma70_r4"/>
    <property type="match status" value="1"/>
</dbReference>
<dbReference type="GO" id="GO:0003677">
    <property type="term" value="F:DNA binding"/>
    <property type="evidence" value="ECO:0007669"/>
    <property type="project" value="UniProtKB-KW"/>
</dbReference>
<dbReference type="Gene3D" id="1.10.1740.10">
    <property type="match status" value="1"/>
</dbReference>
<evidence type="ECO:0000256" key="4">
    <source>
        <dbReference type="ARBA" id="ARBA00023125"/>
    </source>
</evidence>
<dbReference type="EMBL" id="PDJC01000001">
    <property type="protein sequence ID" value="PFG18222.1"/>
    <property type="molecule type" value="Genomic_DNA"/>
</dbReference>
<reference evidence="8 9" key="1">
    <citation type="submission" date="2017-10" db="EMBL/GenBank/DDBJ databases">
        <title>Sequencing the genomes of 1000 actinobacteria strains.</title>
        <authorList>
            <person name="Klenk H.-P."/>
        </authorList>
    </citation>
    <scope>NUCLEOTIDE SEQUENCE [LARGE SCALE GENOMIC DNA]</scope>
    <source>
        <strain evidence="8 9">DSM 15597</strain>
    </source>
</reference>
<dbReference type="OrthoDB" id="3692620at2"/>
<name>A0A2A9CX28_9ACTN</name>
<evidence type="ECO:0000313" key="9">
    <source>
        <dbReference type="Proteomes" id="UP000226079"/>
    </source>
</evidence>
<evidence type="ECO:0000259" key="7">
    <source>
        <dbReference type="Pfam" id="PF08281"/>
    </source>
</evidence>
<dbReference type="GO" id="GO:0016987">
    <property type="term" value="F:sigma factor activity"/>
    <property type="evidence" value="ECO:0007669"/>
    <property type="project" value="UniProtKB-KW"/>
</dbReference>
<keyword evidence="2" id="KW-0805">Transcription regulation</keyword>
<dbReference type="RefSeq" id="WP_098461596.1">
    <property type="nucleotide sequence ID" value="NZ_PDJC01000001.1"/>
</dbReference>
<dbReference type="PANTHER" id="PTHR43133:SF50">
    <property type="entry name" value="ECF RNA POLYMERASE SIGMA FACTOR SIGM"/>
    <property type="match status" value="1"/>
</dbReference>
<evidence type="ECO:0000256" key="2">
    <source>
        <dbReference type="ARBA" id="ARBA00023015"/>
    </source>
</evidence>
<dbReference type="InterPro" id="IPR039425">
    <property type="entry name" value="RNA_pol_sigma-70-like"/>
</dbReference>
<keyword evidence="3" id="KW-0731">Sigma factor</keyword>
<keyword evidence="4" id="KW-0238">DNA-binding</keyword>
<evidence type="ECO:0000259" key="6">
    <source>
        <dbReference type="Pfam" id="PF04542"/>
    </source>
</evidence>
<dbReference type="InterPro" id="IPR013249">
    <property type="entry name" value="RNA_pol_sigma70_r4_t2"/>
</dbReference>
<protein>
    <submittedName>
        <fullName evidence="8">RNA polymerase sigma-70 factor (Sigma-E family)</fullName>
    </submittedName>
</protein>
<sequence length="168" mass="18364">MTVETGRDAAFSDFVRSRSRRLGDLAWLITGNLADAEDAVQDALAGLYRRWAKLPSGDEFEAYVHRTLVNACLGVIRRRPRALSVADPALLASAPVGADPSVAVAASDQVWRLCQQLAPDQRAAVVLRFYGDLSYAEIATALGCREATARSHVNRALKRLRSRIEEGK</sequence>
<feature type="domain" description="RNA polymerase sigma-70 region 2" evidence="6">
    <location>
        <begin position="15"/>
        <end position="79"/>
    </location>
</feature>
<dbReference type="Proteomes" id="UP000226079">
    <property type="component" value="Unassembled WGS sequence"/>
</dbReference>
<dbReference type="PANTHER" id="PTHR43133">
    <property type="entry name" value="RNA POLYMERASE ECF-TYPE SIGMA FACTO"/>
    <property type="match status" value="1"/>
</dbReference>
<gene>
    <name evidence="8" type="ORF">ATK74_2806</name>
</gene>
<evidence type="ECO:0000256" key="1">
    <source>
        <dbReference type="ARBA" id="ARBA00010641"/>
    </source>
</evidence>
<evidence type="ECO:0000313" key="8">
    <source>
        <dbReference type="EMBL" id="PFG18222.1"/>
    </source>
</evidence>
<dbReference type="Gene3D" id="1.10.10.10">
    <property type="entry name" value="Winged helix-like DNA-binding domain superfamily/Winged helix DNA-binding domain"/>
    <property type="match status" value="1"/>
</dbReference>
<dbReference type="SUPFAM" id="SSF88946">
    <property type="entry name" value="Sigma2 domain of RNA polymerase sigma factors"/>
    <property type="match status" value="1"/>
</dbReference>
<comment type="caution">
    <text evidence="8">The sequence shown here is derived from an EMBL/GenBank/DDBJ whole genome shotgun (WGS) entry which is preliminary data.</text>
</comment>
<keyword evidence="5" id="KW-0804">Transcription</keyword>
<dbReference type="InterPro" id="IPR013324">
    <property type="entry name" value="RNA_pol_sigma_r3/r4-like"/>
</dbReference>
<organism evidence="8 9">
    <name type="scientific">Propionicimonas paludicola</name>
    <dbReference type="NCBI Taxonomy" id="185243"/>
    <lineage>
        <taxon>Bacteria</taxon>
        <taxon>Bacillati</taxon>
        <taxon>Actinomycetota</taxon>
        <taxon>Actinomycetes</taxon>
        <taxon>Propionibacteriales</taxon>
        <taxon>Nocardioidaceae</taxon>
        <taxon>Propionicimonas</taxon>
    </lineage>
</organism>